<reference evidence="1" key="1">
    <citation type="journal article" date="2020" name="Stud. Mycol.">
        <title>101 Dothideomycetes genomes: a test case for predicting lifestyles and emergence of pathogens.</title>
        <authorList>
            <person name="Haridas S."/>
            <person name="Albert R."/>
            <person name="Binder M."/>
            <person name="Bloem J."/>
            <person name="Labutti K."/>
            <person name="Salamov A."/>
            <person name="Andreopoulos B."/>
            <person name="Baker S."/>
            <person name="Barry K."/>
            <person name="Bills G."/>
            <person name="Bluhm B."/>
            <person name="Cannon C."/>
            <person name="Castanera R."/>
            <person name="Culley D."/>
            <person name="Daum C."/>
            <person name="Ezra D."/>
            <person name="Gonzalez J."/>
            <person name="Henrissat B."/>
            <person name="Kuo A."/>
            <person name="Liang C."/>
            <person name="Lipzen A."/>
            <person name="Lutzoni F."/>
            <person name="Magnuson J."/>
            <person name="Mondo S."/>
            <person name="Nolan M."/>
            <person name="Ohm R."/>
            <person name="Pangilinan J."/>
            <person name="Park H.-J."/>
            <person name="Ramirez L."/>
            <person name="Alfaro M."/>
            <person name="Sun H."/>
            <person name="Tritt A."/>
            <person name="Yoshinaga Y."/>
            <person name="Zwiers L.-H."/>
            <person name="Turgeon B."/>
            <person name="Goodwin S."/>
            <person name="Spatafora J."/>
            <person name="Crous P."/>
            <person name="Grigoriev I."/>
        </authorList>
    </citation>
    <scope>NUCLEOTIDE SEQUENCE</scope>
    <source>
        <strain evidence="1">CBS 123094</strain>
    </source>
</reference>
<dbReference type="AlphaFoldDB" id="A0A6A5WMJ6"/>
<dbReference type="Proteomes" id="UP000799779">
    <property type="component" value="Unassembled WGS sequence"/>
</dbReference>
<dbReference type="EMBL" id="ML977580">
    <property type="protein sequence ID" value="KAF2001989.1"/>
    <property type="molecule type" value="Genomic_DNA"/>
</dbReference>
<feature type="non-terminal residue" evidence="1">
    <location>
        <position position="326"/>
    </location>
</feature>
<protein>
    <submittedName>
        <fullName evidence="1">Uncharacterized protein</fullName>
    </submittedName>
</protein>
<evidence type="ECO:0000313" key="1">
    <source>
        <dbReference type="EMBL" id="KAF2001989.1"/>
    </source>
</evidence>
<accession>A0A6A5WMJ6</accession>
<keyword evidence="2" id="KW-1185">Reference proteome</keyword>
<name>A0A6A5WMJ6_9PLEO</name>
<dbReference type="OrthoDB" id="3937708at2759"/>
<organism evidence="1 2">
    <name type="scientific">Amniculicola lignicola CBS 123094</name>
    <dbReference type="NCBI Taxonomy" id="1392246"/>
    <lineage>
        <taxon>Eukaryota</taxon>
        <taxon>Fungi</taxon>
        <taxon>Dikarya</taxon>
        <taxon>Ascomycota</taxon>
        <taxon>Pezizomycotina</taxon>
        <taxon>Dothideomycetes</taxon>
        <taxon>Pleosporomycetidae</taxon>
        <taxon>Pleosporales</taxon>
        <taxon>Amniculicolaceae</taxon>
        <taxon>Amniculicola</taxon>
    </lineage>
</organism>
<proteinExistence type="predicted"/>
<evidence type="ECO:0000313" key="2">
    <source>
        <dbReference type="Proteomes" id="UP000799779"/>
    </source>
</evidence>
<gene>
    <name evidence="1" type="ORF">P154DRAFT_463582</name>
</gene>
<sequence length="326" mass="34457">MDFQDGGSYFQNSLSNDNFTFVSCNPDFAYNVFVDPAGDQLLCSDTNLTPDDTNQLSTCPIQKSQLYSGLWSILILSNNGDGGDPIGYERDFSLSVGPQSTSTYTPTVVITVLTTPVVTTTTTTTDTSTTEVKASTVTTPSITITPTTTVTPARVTTTTTKALLTLKFTAYSLDISQVTKTKTASCRTPTRPSKHDPTCKIKPTVGPAATVLSSKFRREIAIDKAALIKRRNAKIYERAPDPQPLVVTDTNTDEWSTTTSTSTAAALTATSTVTASATTTVTPAPITVAGGKATAAIVTTTAPTPTRTVTKLIAISTSITTKTVSY</sequence>